<protein>
    <recommendedName>
        <fullName evidence="4">CRISPR-associated protein Cas5</fullName>
    </recommendedName>
</protein>
<reference evidence="2 3" key="1">
    <citation type="submission" date="2017-06" db="EMBL/GenBank/DDBJ databases">
        <title>Draft Genome Sequence of Natranaerobius trueperi halophilic, alkalithermophilic bacteria from soda lakes.</title>
        <authorList>
            <person name="Zhao B."/>
        </authorList>
    </citation>
    <scope>NUCLEOTIDE SEQUENCE [LARGE SCALE GENOMIC DNA]</scope>
    <source>
        <strain evidence="2 3">DSM 18760</strain>
    </source>
</reference>
<evidence type="ECO:0000313" key="3">
    <source>
        <dbReference type="Proteomes" id="UP000214588"/>
    </source>
</evidence>
<dbReference type="NCBIfam" id="TIGR02593">
    <property type="entry name" value="CRISPR_cas5"/>
    <property type="match status" value="1"/>
</dbReference>
<dbReference type="RefSeq" id="WP_089023630.1">
    <property type="nucleotide sequence ID" value="NZ_NIQC01000013.1"/>
</dbReference>
<dbReference type="Gene3D" id="3.30.70.2660">
    <property type="match status" value="1"/>
</dbReference>
<dbReference type="InterPro" id="IPR013422">
    <property type="entry name" value="CRISPR-assoc_prot_Cas5_N"/>
</dbReference>
<name>A0A226C051_9FIRM</name>
<dbReference type="GO" id="GO:0051607">
    <property type="term" value="P:defense response to virus"/>
    <property type="evidence" value="ECO:0007669"/>
    <property type="project" value="UniProtKB-KW"/>
</dbReference>
<comment type="caution">
    <text evidence="2">The sequence shown here is derived from an EMBL/GenBank/DDBJ whole genome shotgun (WGS) entry which is preliminary data.</text>
</comment>
<proteinExistence type="predicted"/>
<organism evidence="2 3">
    <name type="scientific">Natranaerobius trueperi</name>
    <dbReference type="NCBI Taxonomy" id="759412"/>
    <lineage>
        <taxon>Bacteria</taxon>
        <taxon>Bacillati</taxon>
        <taxon>Bacillota</taxon>
        <taxon>Clostridia</taxon>
        <taxon>Natranaerobiales</taxon>
        <taxon>Natranaerobiaceae</taxon>
        <taxon>Natranaerobius</taxon>
    </lineage>
</organism>
<evidence type="ECO:0008006" key="4">
    <source>
        <dbReference type="Google" id="ProtNLM"/>
    </source>
</evidence>
<dbReference type="GO" id="GO:0043571">
    <property type="term" value="P:maintenance of CRISPR repeat elements"/>
    <property type="evidence" value="ECO:0007669"/>
    <property type="project" value="InterPro"/>
</dbReference>
<gene>
    <name evidence="2" type="ORF">CDO51_07240</name>
</gene>
<accession>A0A226C051</accession>
<keyword evidence="3" id="KW-1185">Reference proteome</keyword>
<keyword evidence="1" id="KW-0051">Antiviral defense</keyword>
<dbReference type="AlphaFoldDB" id="A0A226C051"/>
<dbReference type="Pfam" id="PF09704">
    <property type="entry name" value="Cas_Cas5d"/>
    <property type="match status" value="1"/>
</dbReference>
<sequence>METKILKADIIVPSWCSFRMPQSINVLLTYPVPPNTTLYGMIANALGLFQDDYSLRDEINFGLRVVEPGQLIEDYAQLQKRNPSKNSFTSMVTKQKLLKPQFRMFIKGEISLLQEIQSALENPARILYLGESDDLVELANIGICNGINSKQNEIDSIVPFDATTSGDISQNQDIDIVKLPNSFNIKSKTQVEVEYKMYFIAKKLIFENPISCLHLETDEKVVIED</sequence>
<evidence type="ECO:0000256" key="1">
    <source>
        <dbReference type="ARBA" id="ARBA00023118"/>
    </source>
</evidence>
<dbReference type="OrthoDB" id="58845at2"/>
<dbReference type="InterPro" id="IPR021124">
    <property type="entry name" value="CRISPR-assoc_prot_Cas5"/>
</dbReference>
<dbReference type="Proteomes" id="UP000214588">
    <property type="component" value="Unassembled WGS sequence"/>
</dbReference>
<evidence type="ECO:0000313" key="2">
    <source>
        <dbReference type="EMBL" id="OWZ83737.1"/>
    </source>
</evidence>
<dbReference type="EMBL" id="NIQC01000013">
    <property type="protein sequence ID" value="OWZ83737.1"/>
    <property type="molecule type" value="Genomic_DNA"/>
</dbReference>